<feature type="chain" id="PRO_5016287395" evidence="1">
    <location>
        <begin position="40"/>
        <end position="279"/>
    </location>
</feature>
<proteinExistence type="predicted"/>
<dbReference type="Proteomes" id="UP000247792">
    <property type="component" value="Unassembled WGS sequence"/>
</dbReference>
<dbReference type="SUPFAM" id="SSF53850">
    <property type="entry name" value="Periplasmic binding protein-like II"/>
    <property type="match status" value="1"/>
</dbReference>
<gene>
    <name evidence="3" type="ORF">DFR42_105282</name>
</gene>
<dbReference type="RefSeq" id="WP_211324329.1">
    <property type="nucleotide sequence ID" value="NZ_QJKB01000005.1"/>
</dbReference>
<dbReference type="Gene3D" id="3.40.190.10">
    <property type="entry name" value="Periplasmic binding protein-like II"/>
    <property type="match status" value="2"/>
</dbReference>
<dbReference type="PROSITE" id="PS51257">
    <property type="entry name" value="PROKAR_LIPOPROTEIN"/>
    <property type="match status" value="1"/>
</dbReference>
<sequence>MRPDKSSTFTSHAQLNSLTALLSCMLVLFVLMITSPAHAQTQELQIFTEDWPPISFGNGTKAEGMAVEVVQAMQAHLGNTQPVQVVPWARGYKALLEEPNTLLFTVGRSEEREKLMVLLGPIAISTTSLYTRKGNAARLQSMGEDIQKLKVGAYRSSIFADTARKKGFQNIEQAPTPQIIANMLLARRFDLWVEGSLVVSSVLKEIGRSADEVEKVKVLDSLELYLAFSTQTPASTIKAWEDALRWLKKEGHFARIHQKWLPNEPPPMAVIRLDPPARH</sequence>
<reference evidence="3 4" key="1">
    <citation type="submission" date="2018-05" db="EMBL/GenBank/DDBJ databases">
        <title>Genomic Encyclopedia of Type Strains, Phase IV (KMG-IV): sequencing the most valuable type-strain genomes for metagenomic binning, comparative biology and taxonomic classification.</title>
        <authorList>
            <person name="Goeker M."/>
        </authorList>
    </citation>
    <scope>NUCLEOTIDE SEQUENCE [LARGE SCALE GENOMIC DNA]</scope>
    <source>
        <strain evidence="3 4">DSM 19792</strain>
    </source>
</reference>
<dbReference type="AlphaFoldDB" id="A0A318J4N2"/>
<dbReference type="PANTHER" id="PTHR38834:SF3">
    <property type="entry name" value="SOLUTE-BINDING PROTEIN FAMILY 3_N-TERMINAL DOMAIN-CONTAINING PROTEIN"/>
    <property type="match status" value="1"/>
</dbReference>
<feature type="domain" description="Solute-binding protein family 3/N-terminal" evidence="2">
    <location>
        <begin position="48"/>
        <end position="262"/>
    </location>
</feature>
<protein>
    <submittedName>
        <fullName evidence="3">Amino acid ABC transporter substrate-binding protein (PAAT family)</fullName>
    </submittedName>
</protein>
<evidence type="ECO:0000313" key="4">
    <source>
        <dbReference type="Proteomes" id="UP000247792"/>
    </source>
</evidence>
<dbReference type="PANTHER" id="PTHR38834">
    <property type="entry name" value="PERIPLASMIC SUBSTRATE BINDING PROTEIN FAMILY 3"/>
    <property type="match status" value="1"/>
</dbReference>
<accession>A0A318J4N2</accession>
<name>A0A318J4N2_9BURK</name>
<keyword evidence="4" id="KW-1185">Reference proteome</keyword>
<dbReference type="Pfam" id="PF00497">
    <property type="entry name" value="SBP_bac_3"/>
    <property type="match status" value="1"/>
</dbReference>
<organism evidence="3 4">
    <name type="scientific">Undibacterium pigrum</name>
    <dbReference type="NCBI Taxonomy" id="401470"/>
    <lineage>
        <taxon>Bacteria</taxon>
        <taxon>Pseudomonadati</taxon>
        <taxon>Pseudomonadota</taxon>
        <taxon>Betaproteobacteria</taxon>
        <taxon>Burkholderiales</taxon>
        <taxon>Oxalobacteraceae</taxon>
        <taxon>Undibacterium</taxon>
    </lineage>
</organism>
<dbReference type="EMBL" id="QJKB01000005">
    <property type="protein sequence ID" value="PXX42624.1"/>
    <property type="molecule type" value="Genomic_DNA"/>
</dbReference>
<evidence type="ECO:0000259" key="2">
    <source>
        <dbReference type="Pfam" id="PF00497"/>
    </source>
</evidence>
<feature type="signal peptide" evidence="1">
    <location>
        <begin position="1"/>
        <end position="39"/>
    </location>
</feature>
<keyword evidence="1" id="KW-0732">Signal</keyword>
<evidence type="ECO:0000313" key="3">
    <source>
        <dbReference type="EMBL" id="PXX42624.1"/>
    </source>
</evidence>
<comment type="caution">
    <text evidence="3">The sequence shown here is derived from an EMBL/GenBank/DDBJ whole genome shotgun (WGS) entry which is preliminary data.</text>
</comment>
<evidence type="ECO:0000256" key="1">
    <source>
        <dbReference type="SAM" id="SignalP"/>
    </source>
</evidence>
<dbReference type="InterPro" id="IPR001638">
    <property type="entry name" value="Solute-binding_3/MltF_N"/>
</dbReference>